<feature type="coiled-coil region" evidence="1">
    <location>
        <begin position="61"/>
        <end position="88"/>
    </location>
</feature>
<accession>A0ABS9AEL8</accession>
<reference evidence="3 4" key="1">
    <citation type="journal article" date="2021" name="Front. Microbiol.">
        <title>Aerobic Denitrification and Heterotrophic Sulfur Oxidation in the Genus Halomonas Revealed by Six Novel Species Characterizations and Genome-Based Analysis.</title>
        <authorList>
            <person name="Wang L."/>
            <person name="Shao Z."/>
        </authorList>
    </citation>
    <scope>NUCLEOTIDE SEQUENCE [LARGE SCALE GENOMIC DNA]</scope>
    <source>
        <strain evidence="3 4">MCCC 1A11036</strain>
    </source>
</reference>
<sequence>MLEIDLKGIGIELDDDQSDALMKAVNDAHEVDVQGLKSKRDELLSKLASRGERDPEPNQEIESYQRELQDRDERLNQLQAQLDERDLETELHRAAGKASLIPEAAADAYLVAKTLFKREEGQFVAKDGDSVLMGKDGPLTVGEWIEAQRETRPHWFPRPVGAGAPGNNGRGQASPSRRSAMSPSQKAEFIRKHGPEAYDRLPR</sequence>
<evidence type="ECO:0000313" key="4">
    <source>
        <dbReference type="Proteomes" id="UP001320122"/>
    </source>
</evidence>
<organism evidence="3 4">
    <name type="scientific">Billgrantia zhangzhouensis</name>
    <dbReference type="NCBI Taxonomy" id="2733481"/>
    <lineage>
        <taxon>Bacteria</taxon>
        <taxon>Pseudomonadati</taxon>
        <taxon>Pseudomonadota</taxon>
        <taxon>Gammaproteobacteria</taxon>
        <taxon>Oceanospirillales</taxon>
        <taxon>Halomonadaceae</taxon>
        <taxon>Billgrantia</taxon>
    </lineage>
</organism>
<evidence type="ECO:0000256" key="2">
    <source>
        <dbReference type="SAM" id="MobiDB-lite"/>
    </source>
</evidence>
<comment type="caution">
    <text evidence="3">The sequence shown here is derived from an EMBL/GenBank/DDBJ whole genome shotgun (WGS) entry which is preliminary data.</text>
</comment>
<evidence type="ECO:0008006" key="5">
    <source>
        <dbReference type="Google" id="ProtNLM"/>
    </source>
</evidence>
<keyword evidence="1" id="KW-0175">Coiled coil</keyword>
<feature type="compositionally biased region" description="Basic and acidic residues" evidence="2">
    <location>
        <begin position="188"/>
        <end position="203"/>
    </location>
</feature>
<keyword evidence="4" id="KW-1185">Reference proteome</keyword>
<evidence type="ECO:0000256" key="1">
    <source>
        <dbReference type="SAM" id="Coils"/>
    </source>
</evidence>
<feature type="region of interest" description="Disordered" evidence="2">
    <location>
        <begin position="150"/>
        <end position="203"/>
    </location>
</feature>
<evidence type="ECO:0000313" key="3">
    <source>
        <dbReference type="EMBL" id="MCE8020174.1"/>
    </source>
</evidence>
<feature type="compositionally biased region" description="Low complexity" evidence="2">
    <location>
        <begin position="172"/>
        <end position="185"/>
    </location>
</feature>
<proteinExistence type="predicted"/>
<dbReference type="RefSeq" id="WP_191224649.1">
    <property type="nucleotide sequence ID" value="NZ_JABFTT010000005.1"/>
</dbReference>
<name>A0ABS9AEL8_9GAMM</name>
<gene>
    <name evidence="3" type="ORF">HOP51_08605</name>
</gene>
<dbReference type="Proteomes" id="UP001320122">
    <property type="component" value="Unassembled WGS sequence"/>
</dbReference>
<protein>
    <recommendedName>
        <fullName evidence="5">Phage minor structural protein GP20</fullName>
    </recommendedName>
</protein>
<dbReference type="EMBL" id="JABFTT010000005">
    <property type="protein sequence ID" value="MCE8020174.1"/>
    <property type="molecule type" value="Genomic_DNA"/>
</dbReference>